<dbReference type="InterPro" id="IPR045861">
    <property type="entry name" value="CorA_cytoplasmic_dom"/>
</dbReference>
<dbReference type="InterPro" id="IPR002523">
    <property type="entry name" value="MgTranspt_CorA/ZnTranspt_ZntB"/>
</dbReference>
<evidence type="ECO:0000256" key="6">
    <source>
        <dbReference type="ARBA" id="ARBA00022842"/>
    </source>
</evidence>
<evidence type="ECO:0000256" key="2">
    <source>
        <dbReference type="ARBA" id="ARBA00009765"/>
    </source>
</evidence>
<dbReference type="SUPFAM" id="SSF144083">
    <property type="entry name" value="Magnesium transport protein CorA, transmembrane region"/>
    <property type="match status" value="1"/>
</dbReference>
<keyword evidence="15" id="KW-1185">Reference proteome</keyword>
<evidence type="ECO:0000256" key="13">
    <source>
        <dbReference type="SAM" id="MobiDB-lite"/>
    </source>
</evidence>
<evidence type="ECO:0000256" key="9">
    <source>
        <dbReference type="ARBA" id="ARBA00023136"/>
    </source>
</evidence>
<dbReference type="GO" id="GO:0050897">
    <property type="term" value="F:cobalt ion binding"/>
    <property type="evidence" value="ECO:0007669"/>
    <property type="project" value="TreeGrafter"/>
</dbReference>
<feature type="transmembrane region" description="Helical" evidence="12">
    <location>
        <begin position="337"/>
        <end position="357"/>
    </location>
</feature>
<evidence type="ECO:0000256" key="11">
    <source>
        <dbReference type="ARBA" id="ARBA00045497"/>
    </source>
</evidence>
<evidence type="ECO:0000256" key="3">
    <source>
        <dbReference type="ARBA" id="ARBA00022448"/>
    </source>
</evidence>
<dbReference type="FunFam" id="1.20.58.340:FF:000004">
    <property type="entry name" value="Magnesium transport protein CorA"/>
    <property type="match status" value="1"/>
</dbReference>
<dbReference type="GO" id="GO:0015095">
    <property type="term" value="F:magnesium ion transmembrane transporter activity"/>
    <property type="evidence" value="ECO:0007669"/>
    <property type="project" value="UniProtKB-UniRule"/>
</dbReference>
<dbReference type="PANTHER" id="PTHR46494">
    <property type="entry name" value="CORA FAMILY METAL ION TRANSPORTER (EUROFUNG)"/>
    <property type="match status" value="1"/>
</dbReference>
<dbReference type="SUPFAM" id="SSF143865">
    <property type="entry name" value="CorA soluble domain-like"/>
    <property type="match status" value="1"/>
</dbReference>
<organism evidence="14 15">
    <name type="scientific">Oceanibaculum pacificum</name>
    <dbReference type="NCBI Taxonomy" id="580166"/>
    <lineage>
        <taxon>Bacteria</taxon>
        <taxon>Pseudomonadati</taxon>
        <taxon>Pseudomonadota</taxon>
        <taxon>Alphaproteobacteria</taxon>
        <taxon>Rhodospirillales</taxon>
        <taxon>Oceanibaculaceae</taxon>
        <taxon>Oceanibaculum</taxon>
    </lineage>
</organism>
<comment type="subcellular location">
    <subcellularLocation>
        <location evidence="1">Cell membrane</location>
        <topology evidence="1">Multi-pass membrane protein</topology>
    </subcellularLocation>
    <subcellularLocation>
        <location evidence="12">Membrane</location>
        <topology evidence="12">Multi-pass membrane protein</topology>
    </subcellularLocation>
</comment>
<dbReference type="RefSeq" id="WP_067556097.1">
    <property type="nucleotide sequence ID" value="NZ_LPXN01000107.1"/>
</dbReference>
<protein>
    <recommendedName>
        <fullName evidence="12">Magnesium transport protein CorA</fullName>
    </recommendedName>
</protein>
<feature type="region of interest" description="Disordered" evidence="13">
    <location>
        <begin position="1"/>
        <end position="24"/>
    </location>
</feature>
<keyword evidence="3 12" id="KW-0813">Transport</keyword>
<feature type="transmembrane region" description="Helical" evidence="12">
    <location>
        <begin position="296"/>
        <end position="317"/>
    </location>
</feature>
<evidence type="ECO:0000256" key="12">
    <source>
        <dbReference type="RuleBase" id="RU362010"/>
    </source>
</evidence>
<dbReference type="GO" id="GO:0000287">
    <property type="term" value="F:magnesium ion binding"/>
    <property type="evidence" value="ECO:0007669"/>
    <property type="project" value="TreeGrafter"/>
</dbReference>
<evidence type="ECO:0000256" key="7">
    <source>
        <dbReference type="ARBA" id="ARBA00022989"/>
    </source>
</evidence>
<keyword evidence="4 12" id="KW-1003">Cell membrane</keyword>
<dbReference type="EMBL" id="LPXN01000107">
    <property type="protein sequence ID" value="KZD08204.1"/>
    <property type="molecule type" value="Genomic_DNA"/>
</dbReference>
<evidence type="ECO:0000256" key="4">
    <source>
        <dbReference type="ARBA" id="ARBA00022475"/>
    </source>
</evidence>
<proteinExistence type="inferred from homology"/>
<dbReference type="InterPro" id="IPR045863">
    <property type="entry name" value="CorA_TM1_TM2"/>
</dbReference>
<dbReference type="Gene3D" id="3.30.460.20">
    <property type="entry name" value="CorA soluble domain-like"/>
    <property type="match status" value="1"/>
</dbReference>
<dbReference type="PANTHER" id="PTHR46494:SF1">
    <property type="entry name" value="CORA FAMILY METAL ION TRANSPORTER (EUROFUNG)"/>
    <property type="match status" value="1"/>
</dbReference>
<keyword evidence="5 12" id="KW-0812">Transmembrane</keyword>
<sequence>MALYRSRYHPPGTAPGTLSTHPDTPAGEATLCLTRFDAETLEERPAATIEECLAALRAAEAAGGKGTVWLHVAGTPDADLAERLKAAFGLHPLALEDVLNGCQRPKAEMYDEHLFVVLSHADYTGRDLHLYQTSLFLKGNLVLSIDCCAADLLTPIRNRLRQGGQMRKRGADYLLYALIDLAVDHKFPVLERLGVAVEALENELLEDADAKAMPRIHRLKRHMLLLRGMLWPEREVLSQMQRGDMEPAISRKTQVFLRDSYDHAAQALDLLETYREVLADLQNLILMASGNRLNDIIRILTVISIIFMPLTFIAGIYGMNFDREASPWNMPELGWAYGYPAVMLAMLAIALGMLWFFRRRGWI</sequence>
<evidence type="ECO:0000256" key="5">
    <source>
        <dbReference type="ARBA" id="ARBA00022692"/>
    </source>
</evidence>
<dbReference type="STRING" id="580166.AUP43_08900"/>
<keyword evidence="6 12" id="KW-0460">Magnesium</keyword>
<dbReference type="CDD" id="cd12828">
    <property type="entry name" value="TmCorA-like_1"/>
    <property type="match status" value="1"/>
</dbReference>
<evidence type="ECO:0000256" key="10">
    <source>
        <dbReference type="ARBA" id="ARBA00034269"/>
    </source>
</evidence>
<dbReference type="NCBIfam" id="TIGR00383">
    <property type="entry name" value="corA"/>
    <property type="match status" value="1"/>
</dbReference>
<keyword evidence="7 12" id="KW-1133">Transmembrane helix</keyword>
<comment type="caution">
    <text evidence="14">The sequence shown here is derived from an EMBL/GenBank/DDBJ whole genome shotgun (WGS) entry which is preliminary data.</text>
</comment>
<dbReference type="AlphaFoldDB" id="A0A154W3S2"/>
<dbReference type="Proteomes" id="UP000076400">
    <property type="component" value="Unassembled WGS sequence"/>
</dbReference>
<comment type="function">
    <text evidence="11">Mediates influx of magnesium ions. Alternates between open and closed states. Activated by low cytoplasmic Mg(2+) levels. Inactive when cytoplasmic Mg(2+) levels are high.</text>
</comment>
<comment type="catalytic activity">
    <reaction evidence="10">
        <text>Mg(2+)(in) = Mg(2+)(out)</text>
        <dbReference type="Rhea" id="RHEA:29827"/>
        <dbReference type="ChEBI" id="CHEBI:18420"/>
    </reaction>
</comment>
<dbReference type="Gene3D" id="1.20.58.340">
    <property type="entry name" value="Magnesium transport protein CorA, transmembrane region"/>
    <property type="match status" value="2"/>
</dbReference>
<reference evidence="14 15" key="1">
    <citation type="submission" date="2015-12" db="EMBL/GenBank/DDBJ databases">
        <title>Genome sequence of Oceanibaculum pacificum MCCC 1A02656.</title>
        <authorList>
            <person name="Lu L."/>
            <person name="Lai Q."/>
            <person name="Shao Z."/>
            <person name="Qian P."/>
        </authorList>
    </citation>
    <scope>NUCLEOTIDE SEQUENCE [LARGE SCALE GENOMIC DNA]</scope>
    <source>
        <strain evidence="14 15">MCCC 1A02656</strain>
    </source>
</reference>
<dbReference type="InterPro" id="IPR004488">
    <property type="entry name" value="Mg/Co-transport_prot_CorA"/>
</dbReference>
<dbReference type="Pfam" id="PF01544">
    <property type="entry name" value="CorA"/>
    <property type="match status" value="1"/>
</dbReference>
<gene>
    <name evidence="12" type="primary">corA</name>
    <name evidence="14" type="ORF">AUP43_08900</name>
</gene>
<accession>A0A154W3S2</accession>
<evidence type="ECO:0000313" key="15">
    <source>
        <dbReference type="Proteomes" id="UP000076400"/>
    </source>
</evidence>
<evidence type="ECO:0000256" key="8">
    <source>
        <dbReference type="ARBA" id="ARBA00023065"/>
    </source>
</evidence>
<evidence type="ECO:0000256" key="1">
    <source>
        <dbReference type="ARBA" id="ARBA00004651"/>
    </source>
</evidence>
<keyword evidence="9 12" id="KW-0472">Membrane</keyword>
<name>A0A154W3S2_9PROT</name>
<keyword evidence="8 12" id="KW-0406">Ion transport</keyword>
<dbReference type="OrthoDB" id="9803416at2"/>
<dbReference type="GO" id="GO:0015087">
    <property type="term" value="F:cobalt ion transmembrane transporter activity"/>
    <property type="evidence" value="ECO:0007669"/>
    <property type="project" value="UniProtKB-UniRule"/>
</dbReference>
<evidence type="ECO:0000313" key="14">
    <source>
        <dbReference type="EMBL" id="KZD08204.1"/>
    </source>
</evidence>
<comment type="similarity">
    <text evidence="2 12">Belongs to the CorA metal ion transporter (MIT) (TC 1.A.35) family.</text>
</comment>
<dbReference type="GO" id="GO:0005886">
    <property type="term" value="C:plasma membrane"/>
    <property type="evidence" value="ECO:0007669"/>
    <property type="project" value="UniProtKB-SubCell"/>
</dbReference>